<feature type="repeat" description="ANK" evidence="3">
    <location>
        <begin position="224"/>
        <end position="256"/>
    </location>
</feature>
<reference evidence="5" key="1">
    <citation type="submission" date="2021-06" db="EMBL/GenBank/DDBJ databases">
        <authorList>
            <person name="Kallberg Y."/>
            <person name="Tangrot J."/>
            <person name="Rosling A."/>
        </authorList>
    </citation>
    <scope>NUCLEOTIDE SEQUENCE</scope>
    <source>
        <strain evidence="5">IA702</strain>
    </source>
</reference>
<dbReference type="SMART" id="SM00248">
    <property type="entry name" value="ANK"/>
    <property type="match status" value="4"/>
</dbReference>
<gene>
    <name evidence="5" type="ORF">POCULU_LOCUS5739</name>
</gene>
<name>A0A9N9BH96_9GLOM</name>
<keyword evidence="6" id="KW-1185">Reference proteome</keyword>
<dbReference type="Gene3D" id="3.30.710.10">
    <property type="entry name" value="Potassium Channel Kv1.1, Chain A"/>
    <property type="match status" value="1"/>
</dbReference>
<dbReference type="OrthoDB" id="6359816at2759"/>
<dbReference type="EMBL" id="CAJVPJ010000925">
    <property type="protein sequence ID" value="CAG8565778.1"/>
    <property type="molecule type" value="Genomic_DNA"/>
</dbReference>
<evidence type="ECO:0000313" key="6">
    <source>
        <dbReference type="Proteomes" id="UP000789572"/>
    </source>
</evidence>
<dbReference type="InterPro" id="IPR002110">
    <property type="entry name" value="Ankyrin_rpt"/>
</dbReference>
<feature type="repeat" description="ANK" evidence="3">
    <location>
        <begin position="258"/>
        <end position="290"/>
    </location>
</feature>
<feature type="repeat" description="ANK" evidence="3">
    <location>
        <begin position="291"/>
        <end position="324"/>
    </location>
</feature>
<dbReference type="AlphaFoldDB" id="A0A9N9BH96"/>
<dbReference type="InterPro" id="IPR000210">
    <property type="entry name" value="BTB/POZ_dom"/>
</dbReference>
<sequence length="518" mass="59103">MSSEFYSRLSSDFAKMLQDGEKYDLIIHAGEGENRKQFKAHTLILTTRSSYFKAALSEQWLRKTDECYYFEKPNIEPEVFEIVLKYLYTGHVDITKCDDSTIFKLLLASDELNLDELLQFALDNLIESRATFICAQPIHLLALVLRLESCRRLDACFETCCHMKYAKDVSDRREEACHLISRELDIHEASAAGDLHRVQELFQFHSEGRSEDLFMFANDMKTTTGLTPLHYAASKGHYEVVKWLVDTAGAVVDLEDFTGETALMKASFRGYACIVSFLLDREAKVNRKDSDGWTALHNAAAQGHLRIAMHLLENTDTIVNMENDQGFTPLMNAAARGHLEIIEYLLEMNANPFVKNAHGDTAYDIAAKSLNRRLCETLEEGERKWTKRNGEREPAFPYHNGKLLIVYENQRAPAGNVFRGSRHFSESTLLPSDPCGPWSLPNGQPMTRANLLLPYKNLGWAHTKWVIDMSESQLDAEGWQYAKDFHDDVWTASPSSKRGSCVRRRTRLCYMGLRVPDI</sequence>
<dbReference type="SUPFAM" id="SSF54695">
    <property type="entry name" value="POZ domain"/>
    <property type="match status" value="1"/>
</dbReference>
<dbReference type="PANTHER" id="PTHR24180">
    <property type="entry name" value="CYCLIN-DEPENDENT KINASE INHIBITOR 2C-RELATED"/>
    <property type="match status" value="1"/>
</dbReference>
<evidence type="ECO:0000259" key="4">
    <source>
        <dbReference type="PROSITE" id="PS50097"/>
    </source>
</evidence>
<feature type="repeat" description="ANK" evidence="3">
    <location>
        <begin position="325"/>
        <end position="357"/>
    </location>
</feature>
<keyword evidence="2 3" id="KW-0040">ANK repeat</keyword>
<organism evidence="5 6">
    <name type="scientific">Paraglomus occultum</name>
    <dbReference type="NCBI Taxonomy" id="144539"/>
    <lineage>
        <taxon>Eukaryota</taxon>
        <taxon>Fungi</taxon>
        <taxon>Fungi incertae sedis</taxon>
        <taxon>Mucoromycota</taxon>
        <taxon>Glomeromycotina</taxon>
        <taxon>Glomeromycetes</taxon>
        <taxon>Paraglomerales</taxon>
        <taxon>Paraglomeraceae</taxon>
        <taxon>Paraglomus</taxon>
    </lineage>
</organism>
<dbReference type="SMART" id="SM00225">
    <property type="entry name" value="BTB"/>
    <property type="match status" value="1"/>
</dbReference>
<dbReference type="InterPro" id="IPR036770">
    <property type="entry name" value="Ankyrin_rpt-contain_sf"/>
</dbReference>
<feature type="domain" description="BTB" evidence="4">
    <location>
        <begin position="23"/>
        <end position="96"/>
    </location>
</feature>
<dbReference type="PROSITE" id="PS50088">
    <property type="entry name" value="ANK_REPEAT"/>
    <property type="match status" value="4"/>
</dbReference>
<dbReference type="Gene3D" id="1.25.40.20">
    <property type="entry name" value="Ankyrin repeat-containing domain"/>
    <property type="match status" value="2"/>
</dbReference>
<dbReference type="InterPro" id="IPR011333">
    <property type="entry name" value="SKP1/BTB/POZ_sf"/>
</dbReference>
<proteinExistence type="predicted"/>
<dbReference type="Proteomes" id="UP000789572">
    <property type="component" value="Unassembled WGS sequence"/>
</dbReference>
<dbReference type="Pfam" id="PF00651">
    <property type="entry name" value="BTB"/>
    <property type="match status" value="1"/>
</dbReference>
<evidence type="ECO:0000256" key="1">
    <source>
        <dbReference type="ARBA" id="ARBA00022737"/>
    </source>
</evidence>
<evidence type="ECO:0000256" key="3">
    <source>
        <dbReference type="PROSITE-ProRule" id="PRU00023"/>
    </source>
</evidence>
<dbReference type="PANTHER" id="PTHR24180:SF45">
    <property type="entry name" value="POLY [ADP-RIBOSE] POLYMERASE TANKYRASE"/>
    <property type="match status" value="1"/>
</dbReference>
<dbReference type="Pfam" id="PF13857">
    <property type="entry name" value="Ank_5"/>
    <property type="match status" value="1"/>
</dbReference>
<dbReference type="PROSITE" id="PS50297">
    <property type="entry name" value="ANK_REP_REGION"/>
    <property type="match status" value="4"/>
</dbReference>
<comment type="caution">
    <text evidence="5">The sequence shown here is derived from an EMBL/GenBank/DDBJ whole genome shotgun (WGS) entry which is preliminary data.</text>
</comment>
<dbReference type="InterPro" id="IPR051637">
    <property type="entry name" value="Ank_repeat_dom-contain_49"/>
</dbReference>
<keyword evidence="1" id="KW-0677">Repeat</keyword>
<dbReference type="Pfam" id="PF12796">
    <property type="entry name" value="Ank_2"/>
    <property type="match status" value="1"/>
</dbReference>
<dbReference type="SUPFAM" id="SSF48403">
    <property type="entry name" value="Ankyrin repeat"/>
    <property type="match status" value="1"/>
</dbReference>
<dbReference type="PRINTS" id="PR01415">
    <property type="entry name" value="ANKYRIN"/>
</dbReference>
<accession>A0A9N9BH96</accession>
<evidence type="ECO:0000256" key="2">
    <source>
        <dbReference type="ARBA" id="ARBA00023043"/>
    </source>
</evidence>
<protein>
    <submittedName>
        <fullName evidence="5">3780_t:CDS:1</fullName>
    </submittedName>
</protein>
<evidence type="ECO:0000313" key="5">
    <source>
        <dbReference type="EMBL" id="CAG8565778.1"/>
    </source>
</evidence>
<dbReference type="CDD" id="cd18186">
    <property type="entry name" value="BTB_POZ_ZBTB_KLHL-like"/>
    <property type="match status" value="1"/>
</dbReference>
<dbReference type="PROSITE" id="PS50097">
    <property type="entry name" value="BTB"/>
    <property type="match status" value="1"/>
</dbReference>